<proteinExistence type="predicted"/>
<gene>
    <name evidence="1" type="ORF">BDP27DRAFT_1362794</name>
</gene>
<comment type="caution">
    <text evidence="1">The sequence shown here is derived from an EMBL/GenBank/DDBJ whole genome shotgun (WGS) entry which is preliminary data.</text>
</comment>
<dbReference type="AlphaFoldDB" id="A0A9P5U9P0"/>
<organism evidence="1 2">
    <name type="scientific">Rhodocollybia butyracea</name>
    <dbReference type="NCBI Taxonomy" id="206335"/>
    <lineage>
        <taxon>Eukaryota</taxon>
        <taxon>Fungi</taxon>
        <taxon>Dikarya</taxon>
        <taxon>Basidiomycota</taxon>
        <taxon>Agaricomycotina</taxon>
        <taxon>Agaricomycetes</taxon>
        <taxon>Agaricomycetidae</taxon>
        <taxon>Agaricales</taxon>
        <taxon>Marasmiineae</taxon>
        <taxon>Omphalotaceae</taxon>
        <taxon>Rhodocollybia</taxon>
    </lineage>
</organism>
<dbReference type="EMBL" id="JADNRY010000043">
    <property type="protein sequence ID" value="KAF9070218.1"/>
    <property type="molecule type" value="Genomic_DNA"/>
</dbReference>
<reference evidence="1" key="1">
    <citation type="submission" date="2020-11" db="EMBL/GenBank/DDBJ databases">
        <authorList>
            <consortium name="DOE Joint Genome Institute"/>
            <person name="Ahrendt S."/>
            <person name="Riley R."/>
            <person name="Andreopoulos W."/>
            <person name="Labutti K."/>
            <person name="Pangilinan J."/>
            <person name="Ruiz-Duenas F.J."/>
            <person name="Barrasa J.M."/>
            <person name="Sanchez-Garcia M."/>
            <person name="Camarero S."/>
            <person name="Miyauchi S."/>
            <person name="Serrano A."/>
            <person name="Linde D."/>
            <person name="Babiker R."/>
            <person name="Drula E."/>
            <person name="Ayuso-Fernandez I."/>
            <person name="Pacheco R."/>
            <person name="Padilla G."/>
            <person name="Ferreira P."/>
            <person name="Barriuso J."/>
            <person name="Kellner H."/>
            <person name="Castanera R."/>
            <person name="Alfaro M."/>
            <person name="Ramirez L."/>
            <person name="Pisabarro A.G."/>
            <person name="Kuo A."/>
            <person name="Tritt A."/>
            <person name="Lipzen A."/>
            <person name="He G."/>
            <person name="Yan M."/>
            <person name="Ng V."/>
            <person name="Cullen D."/>
            <person name="Martin F."/>
            <person name="Rosso M.-N."/>
            <person name="Henrissat B."/>
            <person name="Hibbett D."/>
            <person name="Martinez A.T."/>
            <person name="Grigoriev I.V."/>
        </authorList>
    </citation>
    <scope>NUCLEOTIDE SEQUENCE</scope>
    <source>
        <strain evidence="1">AH 40177</strain>
    </source>
</reference>
<sequence length="205" mass="23165">MPRAPSTSSQARYDQGHSLTLTQVSICHQLREVSADLLNHLRNLRLAAGLPLSAPPPPDSSGILREMFYIGLGEEAHDNVENIFHPRFGDLGRIMYKKPVPKASPIIRWDTPYIPRALLESDAELLRLLTKRAKLDAKWVRKIMSIEVRKIMSIELCAVWVATRLHHRGQVATTPQHKWWVAASPQHKGWIETSSQRAGSYHTSA</sequence>
<protein>
    <submittedName>
        <fullName evidence="1">Uncharacterized protein</fullName>
    </submittedName>
</protein>
<evidence type="ECO:0000313" key="1">
    <source>
        <dbReference type="EMBL" id="KAF9070218.1"/>
    </source>
</evidence>
<name>A0A9P5U9P0_9AGAR</name>
<keyword evidence="2" id="KW-1185">Reference proteome</keyword>
<evidence type="ECO:0000313" key="2">
    <source>
        <dbReference type="Proteomes" id="UP000772434"/>
    </source>
</evidence>
<accession>A0A9P5U9P0</accession>
<dbReference type="Proteomes" id="UP000772434">
    <property type="component" value="Unassembled WGS sequence"/>
</dbReference>